<evidence type="ECO:0000259" key="3">
    <source>
        <dbReference type="Pfam" id="PF13449"/>
    </source>
</evidence>
<dbReference type="RefSeq" id="WP_311625562.1">
    <property type="nucleotide sequence ID" value="NZ_JAVRFE010000031.1"/>
</dbReference>
<keyword evidence="5" id="KW-1185">Reference proteome</keyword>
<sequence>MTIRSGLCTALAAVVTAATLTAAAAPAQAASRTRACSPSASLHGFSDALDKTTLDGVYVGNLSSLAVDANGRLAALSDRSQLFSLDRHDRPDGVMALADENGRQLDSEGLAIERDGDRLVTSEDEPSVSSKGPSTPPSAGRRTSTSPTHGGPQTSAA</sequence>
<feature type="compositionally biased region" description="Basic and acidic residues" evidence="1">
    <location>
        <begin position="100"/>
        <end position="121"/>
    </location>
</feature>
<feature type="compositionally biased region" description="Polar residues" evidence="1">
    <location>
        <begin position="141"/>
        <end position="157"/>
    </location>
</feature>
<reference evidence="4" key="1">
    <citation type="submission" date="2024-05" db="EMBL/GenBank/DDBJ databases">
        <title>30 novel species of actinomycetes from the DSMZ collection.</title>
        <authorList>
            <person name="Nouioui I."/>
        </authorList>
    </citation>
    <scope>NUCLEOTIDE SEQUENCE</scope>
    <source>
        <strain evidence="4">DSM 41527</strain>
    </source>
</reference>
<evidence type="ECO:0000256" key="1">
    <source>
        <dbReference type="SAM" id="MobiDB-lite"/>
    </source>
</evidence>
<evidence type="ECO:0000256" key="2">
    <source>
        <dbReference type="SAM" id="SignalP"/>
    </source>
</evidence>
<name>A0ABU2TC17_9ACTN</name>
<feature type="signal peptide" evidence="2">
    <location>
        <begin position="1"/>
        <end position="29"/>
    </location>
</feature>
<dbReference type="InterPro" id="IPR027372">
    <property type="entry name" value="Phytase-like_dom"/>
</dbReference>
<evidence type="ECO:0000313" key="5">
    <source>
        <dbReference type="Proteomes" id="UP001180551"/>
    </source>
</evidence>
<evidence type="ECO:0000313" key="4">
    <source>
        <dbReference type="EMBL" id="MDT0458483.1"/>
    </source>
</evidence>
<feature type="domain" description="Phytase-like" evidence="3">
    <location>
        <begin position="59"/>
        <end position="128"/>
    </location>
</feature>
<dbReference type="EMBL" id="JAVRFE010000031">
    <property type="protein sequence ID" value="MDT0458483.1"/>
    <property type="molecule type" value="Genomic_DNA"/>
</dbReference>
<accession>A0ABU2TC17</accession>
<protein>
    <submittedName>
        <fullName evidence="4">Esterase-like activity of phytase family protein</fullName>
    </submittedName>
</protein>
<feature type="chain" id="PRO_5046629000" evidence="2">
    <location>
        <begin position="30"/>
        <end position="157"/>
    </location>
</feature>
<dbReference type="Proteomes" id="UP001180551">
    <property type="component" value="Unassembled WGS sequence"/>
</dbReference>
<proteinExistence type="predicted"/>
<organism evidence="4 5">
    <name type="scientific">Streptomyces mooreae</name>
    <dbReference type="NCBI Taxonomy" id="3075523"/>
    <lineage>
        <taxon>Bacteria</taxon>
        <taxon>Bacillati</taxon>
        <taxon>Actinomycetota</taxon>
        <taxon>Actinomycetes</taxon>
        <taxon>Kitasatosporales</taxon>
        <taxon>Streptomycetaceae</taxon>
        <taxon>Streptomyces</taxon>
    </lineage>
</organism>
<dbReference type="Pfam" id="PF13449">
    <property type="entry name" value="Phytase-like"/>
    <property type="match status" value="1"/>
</dbReference>
<gene>
    <name evidence="4" type="ORF">RM550_22570</name>
</gene>
<keyword evidence="2" id="KW-0732">Signal</keyword>
<feature type="region of interest" description="Disordered" evidence="1">
    <location>
        <begin position="99"/>
        <end position="157"/>
    </location>
</feature>
<comment type="caution">
    <text evidence="4">The sequence shown here is derived from an EMBL/GenBank/DDBJ whole genome shotgun (WGS) entry which is preliminary data.</text>
</comment>